<protein>
    <recommendedName>
        <fullName evidence="4">Phosphatidate cytidylyltransferase</fullName>
    </recommendedName>
</protein>
<sequence length="220" mass="23552">MSTMSALWAALWVTSWLGLVLLAAELVHYWFPDAKEWSRKVVHIGAGQVILIAYVLRVPTSWGIIAALIAAGLTLLSYRMPLLESISSVGRQSWGTFFYAVSIGSLMALFWDKLPELAVLGVLIMAWGDGLAALVGINFGHHPFSIAGATKSWEGTIAMFLISSLVAALSLAPLAPLGLWWVAPVVGLSATVLELVAWRGLDNLTVPIGSALIAYALLLV</sequence>
<accession>A0A2D2Q117</accession>
<dbReference type="PANTHER" id="PTHR31303:SF1">
    <property type="entry name" value="CTP-DEPENDENT DIACYLGLYCEROL KINASE 1"/>
    <property type="match status" value="1"/>
</dbReference>
<feature type="transmembrane region" description="Helical" evidence="1">
    <location>
        <begin position="117"/>
        <end position="140"/>
    </location>
</feature>
<proteinExistence type="predicted"/>
<dbReference type="Proteomes" id="UP000231057">
    <property type="component" value="Chromosome"/>
</dbReference>
<dbReference type="GO" id="GO:0004143">
    <property type="term" value="F:ATP-dependent diacylglycerol kinase activity"/>
    <property type="evidence" value="ECO:0007669"/>
    <property type="project" value="InterPro"/>
</dbReference>
<feature type="transmembrane region" description="Helical" evidence="1">
    <location>
        <begin position="62"/>
        <end position="82"/>
    </location>
</feature>
<reference evidence="2 3" key="1">
    <citation type="submission" date="2016-11" db="EMBL/GenBank/DDBJ databases">
        <title>Complete genome sequence of thermophilic cyanobacteria strain Synechococcus sp. PCC6715.</title>
        <authorList>
            <person name="Tang J."/>
            <person name="Daroch M."/>
            <person name="Liang Y."/>
            <person name="Jiang D."/>
            <person name="Shah M."/>
        </authorList>
    </citation>
    <scope>NUCLEOTIDE SEQUENCE [LARGE SCALE GENOMIC DNA]</scope>
    <source>
        <strain evidence="2 3">PCC 6715</strain>
    </source>
</reference>
<name>A0A2D2Q117_PARLV</name>
<evidence type="ECO:0000313" key="3">
    <source>
        <dbReference type="Proteomes" id="UP000231057"/>
    </source>
</evidence>
<dbReference type="InterPro" id="IPR037997">
    <property type="entry name" value="Dgk1-like"/>
</dbReference>
<keyword evidence="1" id="KW-0812">Transmembrane</keyword>
<evidence type="ECO:0008006" key="4">
    <source>
        <dbReference type="Google" id="ProtNLM"/>
    </source>
</evidence>
<dbReference type="PANTHER" id="PTHR31303">
    <property type="entry name" value="CTP-DEPENDENT DIACYLGLYCEROL KINASE 1"/>
    <property type="match status" value="1"/>
</dbReference>
<evidence type="ECO:0000256" key="1">
    <source>
        <dbReference type="SAM" id="Phobius"/>
    </source>
</evidence>
<dbReference type="EMBL" id="CP018092">
    <property type="protein sequence ID" value="ATS18183.1"/>
    <property type="molecule type" value="Genomic_DNA"/>
</dbReference>
<organism evidence="2 3">
    <name type="scientific">Parathermosynechococcus lividus PCC 6715</name>
    <dbReference type="NCBI Taxonomy" id="1917166"/>
    <lineage>
        <taxon>Bacteria</taxon>
        <taxon>Bacillati</taxon>
        <taxon>Cyanobacteriota</taxon>
        <taxon>Cyanophyceae</taxon>
        <taxon>Acaryochloridales</taxon>
        <taxon>Thermosynechococcaceae</taxon>
        <taxon>Parathermosynechococcus</taxon>
    </lineage>
</organism>
<reference evidence="3" key="2">
    <citation type="journal article" date="2022" name="Front. Microbiol.">
        <title>Comparative Genomic Analysis Revealed Distinct Molecular Components and Organization of CO2-Concentrating Mechanism in Thermophilic Cyanobacteria.</title>
        <authorList>
            <person name="Tang J."/>
            <person name="Zhou H."/>
            <person name="Yao D."/>
            <person name="Riaz S."/>
            <person name="You D."/>
            <person name="Klepacz-Smolka A."/>
            <person name="Daroch M."/>
        </authorList>
    </citation>
    <scope>NUCLEOTIDE SEQUENCE [LARGE SCALE GENOMIC DNA]</scope>
    <source>
        <strain evidence="3">PCC 6715</strain>
    </source>
</reference>
<gene>
    <name evidence="2" type="ORF">BRW62_04800</name>
</gene>
<feature type="transmembrane region" description="Helical" evidence="1">
    <location>
        <begin position="6"/>
        <end position="29"/>
    </location>
</feature>
<dbReference type="KEGG" id="slw:BRW62_04800"/>
<keyword evidence="1" id="KW-0472">Membrane</keyword>
<feature type="transmembrane region" description="Helical" evidence="1">
    <location>
        <begin position="152"/>
        <end position="172"/>
    </location>
</feature>
<dbReference type="AlphaFoldDB" id="A0A2D2Q117"/>
<keyword evidence="3" id="KW-1185">Reference proteome</keyword>
<dbReference type="RefSeq" id="WP_198406165.1">
    <property type="nucleotide sequence ID" value="NZ_CP018092.1"/>
</dbReference>
<keyword evidence="1" id="KW-1133">Transmembrane helix</keyword>
<evidence type="ECO:0000313" key="2">
    <source>
        <dbReference type="EMBL" id="ATS18183.1"/>
    </source>
</evidence>